<evidence type="ECO:0000256" key="1">
    <source>
        <dbReference type="SAM" id="SignalP"/>
    </source>
</evidence>
<dbReference type="InterPro" id="IPR002321">
    <property type="entry name" value="Cyt_c_II"/>
</dbReference>
<proteinExistence type="predicted"/>
<dbReference type="GO" id="GO:0009055">
    <property type="term" value="F:electron transfer activity"/>
    <property type="evidence" value="ECO:0007669"/>
    <property type="project" value="InterPro"/>
</dbReference>
<dbReference type="GO" id="GO:0020037">
    <property type="term" value="F:heme binding"/>
    <property type="evidence" value="ECO:0007669"/>
    <property type="project" value="InterPro"/>
</dbReference>
<dbReference type="OrthoDB" id="283665at2"/>
<dbReference type="InterPro" id="IPR010980">
    <property type="entry name" value="Cyt_c/b562"/>
</dbReference>
<keyword evidence="1" id="KW-0732">Signal</keyword>
<organism evidence="2 3">
    <name type="scientific">Paludisphaera borealis</name>
    <dbReference type="NCBI Taxonomy" id="1387353"/>
    <lineage>
        <taxon>Bacteria</taxon>
        <taxon>Pseudomonadati</taxon>
        <taxon>Planctomycetota</taxon>
        <taxon>Planctomycetia</taxon>
        <taxon>Isosphaerales</taxon>
        <taxon>Isosphaeraceae</taxon>
        <taxon>Paludisphaera</taxon>
    </lineage>
</organism>
<dbReference type="Gene3D" id="1.20.120.10">
    <property type="entry name" value="Cytochrome c/b562"/>
    <property type="match status" value="1"/>
</dbReference>
<evidence type="ECO:0000313" key="3">
    <source>
        <dbReference type="Proteomes" id="UP000186309"/>
    </source>
</evidence>
<dbReference type="AlphaFoldDB" id="A0A1U7CUC6"/>
<reference evidence="3" key="1">
    <citation type="submission" date="2016-12" db="EMBL/GenBank/DDBJ databases">
        <title>Comparative genomics of four Isosphaeraceae planctomycetes: a common pool of plasmids and glycoside hydrolase genes.</title>
        <authorList>
            <person name="Ivanova A."/>
        </authorList>
    </citation>
    <scope>NUCLEOTIDE SEQUENCE [LARGE SCALE GENOMIC DNA]</scope>
    <source>
        <strain evidence="3">PX4</strain>
    </source>
</reference>
<dbReference type="SUPFAM" id="SSF47175">
    <property type="entry name" value="Cytochromes"/>
    <property type="match status" value="1"/>
</dbReference>
<dbReference type="GO" id="GO:0005506">
    <property type="term" value="F:iron ion binding"/>
    <property type="evidence" value="ECO:0007669"/>
    <property type="project" value="InterPro"/>
</dbReference>
<evidence type="ECO:0008006" key="4">
    <source>
        <dbReference type="Google" id="ProtNLM"/>
    </source>
</evidence>
<dbReference type="KEGG" id="pbor:BSF38_04080"/>
<dbReference type="STRING" id="1387353.BSF38_04080"/>
<accession>A0A1U7CUC6</accession>
<dbReference type="RefSeq" id="WP_076348703.1">
    <property type="nucleotide sequence ID" value="NZ_CP019082.1"/>
</dbReference>
<feature type="signal peptide" evidence="1">
    <location>
        <begin position="1"/>
        <end position="20"/>
    </location>
</feature>
<protein>
    <recommendedName>
        <fullName evidence="4">Cytochrome c</fullName>
    </recommendedName>
</protein>
<sequence>MKRLACVVSVIAFSAVSVWAGGDDDKKPATIKEVMKKLHKGADAPLNKLKTAFKADSPDWKSIQDLSKGFVTLGADLPKNDAPKGDKADFKKLAEAYYENAKALDAGAKKKDKPAAEAAFKKVSTSCMACHKDHKPD</sequence>
<dbReference type="EMBL" id="CP019082">
    <property type="protein sequence ID" value="APW62532.1"/>
    <property type="molecule type" value="Genomic_DNA"/>
</dbReference>
<dbReference type="Pfam" id="PF01322">
    <property type="entry name" value="Cytochrom_C_2"/>
    <property type="match status" value="1"/>
</dbReference>
<keyword evidence="3" id="KW-1185">Reference proteome</keyword>
<dbReference type="Proteomes" id="UP000186309">
    <property type="component" value="Chromosome"/>
</dbReference>
<dbReference type="PROSITE" id="PS51009">
    <property type="entry name" value="CYTCII"/>
    <property type="match status" value="1"/>
</dbReference>
<gene>
    <name evidence="2" type="ORF">BSF38_04080</name>
</gene>
<name>A0A1U7CUC6_9BACT</name>
<dbReference type="GO" id="GO:0022900">
    <property type="term" value="P:electron transport chain"/>
    <property type="evidence" value="ECO:0007669"/>
    <property type="project" value="InterPro"/>
</dbReference>
<evidence type="ECO:0000313" key="2">
    <source>
        <dbReference type="EMBL" id="APW62532.1"/>
    </source>
</evidence>
<feature type="chain" id="PRO_5010546614" description="Cytochrome c" evidence="1">
    <location>
        <begin position="21"/>
        <end position="137"/>
    </location>
</feature>